<evidence type="ECO:0000256" key="5">
    <source>
        <dbReference type="SAM" id="Phobius"/>
    </source>
</evidence>
<feature type="transmembrane region" description="Helical" evidence="5">
    <location>
        <begin position="179"/>
        <end position="199"/>
    </location>
</feature>
<dbReference type="PANTHER" id="PTHR13806:SF31">
    <property type="entry name" value="FLOTILLIN-LIKE PROTEIN 1-RELATED"/>
    <property type="match status" value="1"/>
</dbReference>
<dbReference type="EMBL" id="BSYR01000003">
    <property type="protein sequence ID" value="GMI65229.1"/>
    <property type="molecule type" value="Genomic_DNA"/>
</dbReference>
<keyword evidence="5" id="KW-0812">Transmembrane</keyword>
<name>A0A9W7GT91_HIBTR</name>
<organism evidence="7 8">
    <name type="scientific">Hibiscus trionum</name>
    <name type="common">Flower of an hour</name>
    <dbReference type="NCBI Taxonomy" id="183268"/>
    <lineage>
        <taxon>Eukaryota</taxon>
        <taxon>Viridiplantae</taxon>
        <taxon>Streptophyta</taxon>
        <taxon>Embryophyta</taxon>
        <taxon>Tracheophyta</taxon>
        <taxon>Spermatophyta</taxon>
        <taxon>Magnoliopsida</taxon>
        <taxon>eudicotyledons</taxon>
        <taxon>Gunneridae</taxon>
        <taxon>Pentapetalae</taxon>
        <taxon>rosids</taxon>
        <taxon>malvids</taxon>
        <taxon>Malvales</taxon>
        <taxon>Malvaceae</taxon>
        <taxon>Malvoideae</taxon>
        <taxon>Hibiscus</taxon>
    </lineage>
</organism>
<proteinExistence type="inferred from homology"/>
<evidence type="ECO:0000256" key="1">
    <source>
        <dbReference type="ARBA" id="ARBA00007161"/>
    </source>
</evidence>
<comment type="similarity">
    <text evidence="1 4">Belongs to the band 7/mec-2 family. Flotillin subfamily.</text>
</comment>
<evidence type="ECO:0000256" key="3">
    <source>
        <dbReference type="ARBA" id="ARBA00023136"/>
    </source>
</evidence>
<reference evidence="7" key="1">
    <citation type="submission" date="2023-05" db="EMBL/GenBank/DDBJ databases">
        <title>Genome and transcriptome analyses reveal genes involved in the formation of fine ridges on petal epidermal cells in Hibiscus trionum.</title>
        <authorList>
            <person name="Koshimizu S."/>
            <person name="Masuda S."/>
            <person name="Ishii T."/>
            <person name="Shirasu K."/>
            <person name="Hoshino A."/>
            <person name="Arita M."/>
        </authorList>
    </citation>
    <scope>NUCLEOTIDE SEQUENCE</scope>
    <source>
        <strain evidence="7">Hamamatsu line</strain>
    </source>
</reference>
<evidence type="ECO:0000313" key="8">
    <source>
        <dbReference type="Proteomes" id="UP001165190"/>
    </source>
</evidence>
<gene>
    <name evidence="7" type="ORF">HRI_000192200</name>
</gene>
<dbReference type="SUPFAM" id="SSF117892">
    <property type="entry name" value="Band 7/SPFH domain"/>
    <property type="match status" value="1"/>
</dbReference>
<dbReference type="GO" id="GO:0005901">
    <property type="term" value="C:caveola"/>
    <property type="evidence" value="ECO:0007669"/>
    <property type="project" value="UniProtKB-SubCell"/>
</dbReference>
<accession>A0A9W7GT91</accession>
<dbReference type="PANTHER" id="PTHR13806">
    <property type="entry name" value="FLOTILLIN-RELATED"/>
    <property type="match status" value="1"/>
</dbReference>
<dbReference type="InterPro" id="IPR001107">
    <property type="entry name" value="Band_7"/>
</dbReference>
<evidence type="ECO:0000256" key="4">
    <source>
        <dbReference type="RuleBase" id="RU366054"/>
    </source>
</evidence>
<protein>
    <recommendedName>
        <fullName evidence="4">Flotillin-like</fullName>
    </recommendedName>
</protein>
<dbReference type="Proteomes" id="UP001165190">
    <property type="component" value="Unassembled WGS sequence"/>
</dbReference>
<keyword evidence="5" id="KW-1133">Transmembrane helix</keyword>
<comment type="subcellular location">
    <subcellularLocation>
        <location evidence="4">Cell membrane</location>
        <topology evidence="4">Lipid-anchor</topology>
    </subcellularLocation>
    <subcellularLocation>
        <location evidence="4">Membrane</location>
        <location evidence="4">Caveola</location>
    </subcellularLocation>
</comment>
<feature type="domain" description="Band 7" evidence="6">
    <location>
        <begin position="29"/>
        <end position="153"/>
    </location>
</feature>
<sequence>MDMVAEASQYLALTGAGIQDIKLVKNARVLPGQTCTVLDLTSVNYTVQVQAMSAEKLPFVLLAVFAIGPRADDTDSLIQYARLMSSHHKESDHVEELVRGVIEGETEVIAAAKTMEEIFKRTEEFKREVCDKIQLELNQFGLFIYNANVQVQQLAANQAKFDVVEVGAKKTDWTWVAQVLVLFYICLLFTCLFFNLTYYNTNYLEFQ</sequence>
<comment type="caution">
    <text evidence="7">The sequence shown here is derived from an EMBL/GenBank/DDBJ whole genome shotgun (WGS) entry which is preliminary data.</text>
</comment>
<dbReference type="InterPro" id="IPR027705">
    <property type="entry name" value="Flotillin_fam"/>
</dbReference>
<keyword evidence="8" id="KW-1185">Reference proteome</keyword>
<dbReference type="Pfam" id="PF01145">
    <property type="entry name" value="Band_7"/>
    <property type="match status" value="1"/>
</dbReference>
<dbReference type="AlphaFoldDB" id="A0A9W7GT91"/>
<evidence type="ECO:0000259" key="6">
    <source>
        <dbReference type="Pfam" id="PF01145"/>
    </source>
</evidence>
<keyword evidence="3 4" id="KW-0472">Membrane</keyword>
<evidence type="ECO:0000313" key="7">
    <source>
        <dbReference type="EMBL" id="GMI65229.1"/>
    </source>
</evidence>
<keyword evidence="2 4" id="KW-1003">Cell membrane</keyword>
<dbReference type="InterPro" id="IPR036013">
    <property type="entry name" value="Band_7/SPFH_dom_sf"/>
</dbReference>
<evidence type="ECO:0000256" key="2">
    <source>
        <dbReference type="ARBA" id="ARBA00022475"/>
    </source>
</evidence>
<dbReference type="Gene3D" id="3.30.479.30">
    <property type="entry name" value="Band 7 domain"/>
    <property type="match status" value="1"/>
</dbReference>
<dbReference type="CDD" id="cd03399">
    <property type="entry name" value="SPFH_flotillin"/>
    <property type="match status" value="1"/>
</dbReference>
<dbReference type="OrthoDB" id="6080404at2759"/>